<protein>
    <submittedName>
        <fullName evidence="3">Phosphoesterase</fullName>
    </submittedName>
</protein>
<proteinExistence type="inferred from homology"/>
<dbReference type="EMBL" id="PUEJ01000013">
    <property type="protein sequence ID" value="PRH84545.1"/>
    <property type="molecule type" value="Genomic_DNA"/>
</dbReference>
<keyword evidence="4" id="KW-1185">Reference proteome</keyword>
<evidence type="ECO:0000256" key="1">
    <source>
        <dbReference type="ARBA" id="ARBA00008950"/>
    </source>
</evidence>
<dbReference type="InterPro" id="IPR029052">
    <property type="entry name" value="Metallo-depent_PP-like"/>
</dbReference>
<gene>
    <name evidence="3" type="ORF">C5L14_27250</name>
</gene>
<evidence type="ECO:0000313" key="4">
    <source>
        <dbReference type="Proteomes" id="UP000237682"/>
    </source>
</evidence>
<sequence length="176" mass="19801">MSKLFFTADTHFGHESIIRLCKRPFDSVEAMDEALIARWNGKVAPNDVVYHIGDFSFRAGKPAEAYLERLNGQIHLVLGNHDDQAKLESTGRLRSIGEIRELRWKGQTIVMCHYPMREWPGAWRGAWHLFGHVHGRLDGEPFGYSLDVGVDSHGYAPLAAEEVAALMAGRQQIFGT</sequence>
<evidence type="ECO:0000259" key="2">
    <source>
        <dbReference type="Pfam" id="PF12850"/>
    </source>
</evidence>
<name>A0A2S9Q5D2_9HYPH</name>
<dbReference type="SUPFAM" id="SSF56300">
    <property type="entry name" value="Metallo-dependent phosphatases"/>
    <property type="match status" value="1"/>
</dbReference>
<accession>A0A2S9Q5D2</accession>
<organism evidence="3 4">
    <name type="scientific">Labrys okinawensis</name>
    <dbReference type="NCBI Taxonomy" id="346911"/>
    <lineage>
        <taxon>Bacteria</taxon>
        <taxon>Pseudomonadati</taxon>
        <taxon>Pseudomonadota</taxon>
        <taxon>Alphaproteobacteria</taxon>
        <taxon>Hyphomicrobiales</taxon>
        <taxon>Xanthobacteraceae</taxon>
        <taxon>Labrys</taxon>
    </lineage>
</organism>
<dbReference type="Pfam" id="PF12850">
    <property type="entry name" value="Metallophos_2"/>
    <property type="match status" value="1"/>
</dbReference>
<feature type="domain" description="Calcineurin-like phosphoesterase" evidence="2">
    <location>
        <begin position="7"/>
        <end position="115"/>
    </location>
</feature>
<comment type="similarity">
    <text evidence="1">Belongs to the metallophosphoesterase superfamily. YfcE family.</text>
</comment>
<reference evidence="3 4" key="1">
    <citation type="submission" date="2018-02" db="EMBL/GenBank/DDBJ databases">
        <title>Whole genome sequencing of endophytic bacterium.</title>
        <authorList>
            <person name="Eedara R."/>
            <person name="Podile A.R."/>
        </authorList>
    </citation>
    <scope>NUCLEOTIDE SEQUENCE [LARGE SCALE GENOMIC DNA]</scope>
    <source>
        <strain evidence="3 4">RP1T</strain>
    </source>
</reference>
<dbReference type="Gene3D" id="3.60.21.10">
    <property type="match status" value="1"/>
</dbReference>
<dbReference type="InterPro" id="IPR024654">
    <property type="entry name" value="Calcineurin-like_PHP_lpxH"/>
</dbReference>
<dbReference type="Proteomes" id="UP000237682">
    <property type="component" value="Unassembled WGS sequence"/>
</dbReference>
<evidence type="ECO:0000313" key="3">
    <source>
        <dbReference type="EMBL" id="PRH84545.1"/>
    </source>
</evidence>
<comment type="caution">
    <text evidence="3">The sequence shown here is derived from an EMBL/GenBank/DDBJ whole genome shotgun (WGS) entry which is preliminary data.</text>
</comment>
<dbReference type="AlphaFoldDB" id="A0A2S9Q5D2"/>
<dbReference type="RefSeq" id="WP_105865202.1">
    <property type="nucleotide sequence ID" value="NZ_PUEJ01000013.1"/>
</dbReference>